<name>A0A381QGP3_9ZZZZ</name>
<reference evidence="1" key="1">
    <citation type="submission" date="2018-05" db="EMBL/GenBank/DDBJ databases">
        <authorList>
            <person name="Lanie J.A."/>
            <person name="Ng W.-L."/>
            <person name="Kazmierczak K.M."/>
            <person name="Andrzejewski T.M."/>
            <person name="Davidsen T.M."/>
            <person name="Wayne K.J."/>
            <person name="Tettelin H."/>
            <person name="Glass J.I."/>
            <person name="Rusch D."/>
            <person name="Podicherti R."/>
            <person name="Tsui H.-C.T."/>
            <person name="Winkler M.E."/>
        </authorList>
    </citation>
    <scope>NUCLEOTIDE SEQUENCE</scope>
</reference>
<accession>A0A381QGP3</accession>
<sequence>MGKRVHESIEYLYERVKSGHTPLLDEILKVHTSLWKEKWHPRIAIFHEHKTPRDYFSLGEECIARYYRTHHPFKQNV</sequence>
<dbReference type="EMBL" id="UINC01001309">
    <property type="protein sequence ID" value="SUZ77237.1"/>
    <property type="molecule type" value="Genomic_DNA"/>
</dbReference>
<gene>
    <name evidence="1" type="ORF">METZ01_LOCUS30091</name>
</gene>
<feature type="non-terminal residue" evidence="1">
    <location>
        <position position="77"/>
    </location>
</feature>
<evidence type="ECO:0000313" key="1">
    <source>
        <dbReference type="EMBL" id="SUZ77237.1"/>
    </source>
</evidence>
<organism evidence="1">
    <name type="scientific">marine metagenome</name>
    <dbReference type="NCBI Taxonomy" id="408172"/>
    <lineage>
        <taxon>unclassified sequences</taxon>
        <taxon>metagenomes</taxon>
        <taxon>ecological metagenomes</taxon>
    </lineage>
</organism>
<protein>
    <submittedName>
        <fullName evidence="1">Uncharacterized protein</fullName>
    </submittedName>
</protein>
<dbReference type="AlphaFoldDB" id="A0A381QGP3"/>
<proteinExistence type="predicted"/>